<dbReference type="GO" id="GO:0003677">
    <property type="term" value="F:DNA binding"/>
    <property type="evidence" value="ECO:0007669"/>
    <property type="project" value="InterPro"/>
</dbReference>
<gene>
    <name evidence="3" type="ORF">SAMN06264365_102566</name>
</gene>
<dbReference type="InterPro" id="IPR048576">
    <property type="entry name" value="Rv2175c_wHTH"/>
</dbReference>
<feature type="domain" description="DNA-binding protein Rv2175c wHTH" evidence="2">
    <location>
        <begin position="217"/>
        <end position="267"/>
    </location>
</feature>
<dbReference type="EMBL" id="FZNR01000002">
    <property type="protein sequence ID" value="SNR46215.1"/>
    <property type="molecule type" value="Genomic_DNA"/>
</dbReference>
<sequence length="330" mass="34025">MTAGAGTEAGAVGVGTGGVTQLHFGVPAGGRGTVGFPVTVLFVAPAGRCAASAGRGATAPRCVPVVRAPGPAAPIRVVGSPAAGLAEGLSAGVADADGGGAGAASGRSAAAARPYVTSRYDPIAPTSARRHSAVTDRNRRRGFAPVFSGTVRHSISEPGNVLNPVEVTSGPSLRWAGRRPRSYRTERKAPATSPRILRLRLIKSSPIWSGTLVGVSEPVITEPAGWINLPDLAERFGLSISKVNQMIKDGDLLFVRRDGVRLVPAELVANDTVLKHLPGVLNVLRDAGYNDEEAFRWLYEADPSVGGSAAIALGGPQAREVKRRAQALGF</sequence>
<dbReference type="Pfam" id="PF18367">
    <property type="entry name" value="Rv2175c_C"/>
    <property type="match status" value="1"/>
</dbReference>
<accession>A0A238WI20</accession>
<organism evidence="3 4">
    <name type="scientific">Actinoplanes regularis</name>
    <dbReference type="NCBI Taxonomy" id="52697"/>
    <lineage>
        <taxon>Bacteria</taxon>
        <taxon>Bacillati</taxon>
        <taxon>Actinomycetota</taxon>
        <taxon>Actinomycetes</taxon>
        <taxon>Micromonosporales</taxon>
        <taxon>Micromonosporaceae</taxon>
        <taxon>Actinoplanes</taxon>
    </lineage>
</organism>
<name>A0A238WI20_9ACTN</name>
<dbReference type="InterPro" id="IPR041098">
    <property type="entry name" value="Rv2175c_C"/>
</dbReference>
<feature type="domain" description="Rv2175c C-terminal" evidence="1">
    <location>
        <begin position="275"/>
        <end position="329"/>
    </location>
</feature>
<evidence type="ECO:0000259" key="2">
    <source>
        <dbReference type="Pfam" id="PF21531"/>
    </source>
</evidence>
<dbReference type="AlphaFoldDB" id="A0A238WI20"/>
<proteinExistence type="predicted"/>
<evidence type="ECO:0000313" key="3">
    <source>
        <dbReference type="EMBL" id="SNR46215.1"/>
    </source>
</evidence>
<evidence type="ECO:0000259" key="1">
    <source>
        <dbReference type="Pfam" id="PF18367"/>
    </source>
</evidence>
<dbReference type="Proteomes" id="UP000198415">
    <property type="component" value="Unassembled WGS sequence"/>
</dbReference>
<reference evidence="3 4" key="1">
    <citation type="submission" date="2017-06" db="EMBL/GenBank/DDBJ databases">
        <authorList>
            <person name="Kim H.J."/>
            <person name="Triplett B.A."/>
        </authorList>
    </citation>
    <scope>NUCLEOTIDE SEQUENCE [LARGE SCALE GENOMIC DNA]</scope>
    <source>
        <strain evidence="3 4">DSM 43151</strain>
    </source>
</reference>
<protein>
    <submittedName>
        <fullName evidence="3">Uncharacterized protein</fullName>
    </submittedName>
</protein>
<evidence type="ECO:0000313" key="4">
    <source>
        <dbReference type="Proteomes" id="UP000198415"/>
    </source>
</evidence>
<dbReference type="Pfam" id="PF21531">
    <property type="entry name" value="Rv2175c_wHTH"/>
    <property type="match status" value="1"/>
</dbReference>
<keyword evidence="4" id="KW-1185">Reference proteome</keyword>